<keyword evidence="4" id="KW-0744">Spermatogenesis</keyword>
<evidence type="ECO:0000256" key="5">
    <source>
        <dbReference type="SAM" id="MobiDB-lite"/>
    </source>
</evidence>
<evidence type="ECO:0000259" key="6">
    <source>
        <dbReference type="PROSITE" id="PS50304"/>
    </source>
</evidence>
<dbReference type="GO" id="GO:0030154">
    <property type="term" value="P:cell differentiation"/>
    <property type="evidence" value="ECO:0007669"/>
    <property type="project" value="UniProtKB-ARBA"/>
</dbReference>
<evidence type="ECO:0000256" key="1">
    <source>
        <dbReference type="ARBA" id="ARBA00004496"/>
    </source>
</evidence>
<dbReference type="STRING" id="7266.A0A3B0J1V7"/>
<evidence type="ECO:0000313" key="8">
    <source>
        <dbReference type="EMBL" id="SPP72922.1"/>
    </source>
</evidence>
<dbReference type="OrthoDB" id="10034606at2759"/>
<feature type="compositionally biased region" description="Low complexity" evidence="5">
    <location>
        <begin position="1121"/>
        <end position="1140"/>
    </location>
</feature>
<dbReference type="CDD" id="cd09972">
    <property type="entry name" value="LOTUS_TDRD_OSKAR"/>
    <property type="match status" value="1"/>
</dbReference>
<gene>
    <name evidence="8" type="ORF">DGUA_6G000317</name>
</gene>
<dbReference type="Gene3D" id="2.30.30.140">
    <property type="match status" value="3"/>
</dbReference>
<dbReference type="GO" id="GO:0007283">
    <property type="term" value="P:spermatogenesis"/>
    <property type="evidence" value="ECO:0007669"/>
    <property type="project" value="UniProtKB-KW"/>
</dbReference>
<dbReference type="InterPro" id="IPR041966">
    <property type="entry name" value="LOTUS-like"/>
</dbReference>
<feature type="region of interest" description="Disordered" evidence="5">
    <location>
        <begin position="1119"/>
        <end position="1148"/>
    </location>
</feature>
<feature type="compositionally biased region" description="Basic residues" evidence="5">
    <location>
        <begin position="105"/>
        <end position="115"/>
    </location>
</feature>
<feature type="region of interest" description="Disordered" evidence="5">
    <location>
        <begin position="103"/>
        <end position="160"/>
    </location>
</feature>
<dbReference type="CDD" id="cd20379">
    <property type="entry name" value="Tudor_dTUD-like"/>
    <property type="match status" value="1"/>
</dbReference>
<name>A0A3B0J1V7_DROGU</name>
<accession>A0A3B0J1V7</accession>
<dbReference type="OMA" id="VEIREGW"/>
<feature type="compositionally biased region" description="Pro residues" evidence="5">
    <location>
        <begin position="474"/>
        <end position="488"/>
    </location>
</feature>
<keyword evidence="2" id="KW-0963">Cytoplasm</keyword>
<dbReference type="EMBL" id="OUUW01000001">
    <property type="protein sequence ID" value="SPP72922.1"/>
    <property type="molecule type" value="Genomic_DNA"/>
</dbReference>
<protein>
    <submittedName>
        <fullName evidence="8">Blast:Tudor domain-containing protein 7</fullName>
    </submittedName>
</protein>
<dbReference type="SUPFAM" id="SSF63748">
    <property type="entry name" value="Tudor/PWWP/MBT"/>
    <property type="match status" value="3"/>
</dbReference>
<dbReference type="Proteomes" id="UP000268350">
    <property type="component" value="Unassembled WGS sequence"/>
</dbReference>
<evidence type="ECO:0000256" key="3">
    <source>
        <dbReference type="ARBA" id="ARBA00022737"/>
    </source>
</evidence>
<dbReference type="Pfam" id="PF00567">
    <property type="entry name" value="TUDOR"/>
    <property type="match status" value="3"/>
</dbReference>
<feature type="region of interest" description="Disordered" evidence="5">
    <location>
        <begin position="400"/>
        <end position="509"/>
    </location>
</feature>
<reference evidence="9" key="1">
    <citation type="submission" date="2018-01" db="EMBL/GenBank/DDBJ databases">
        <authorList>
            <person name="Alioto T."/>
            <person name="Alioto T."/>
        </authorList>
    </citation>
    <scope>NUCLEOTIDE SEQUENCE [LARGE SCALE GENOMIC DNA]</scope>
</reference>
<sequence>MFMSLELSVVMSTNKEEIFAEVTTEVRALIISGRKPPVPLDDVLRDYIDVVGEPLPFLRLGYQSAQAMLEDTKNFNFQSYGGTVYITAKYSEKSDHIVCMVRNQKSSKPKSRARSKPLAQPQPRSFKAAPASNHQQRSQQHNKNNQYQQHLQQRKQLELQQQQQQQRNQLQLQQQQQQQQRKQLELQQQQQKNQLQQRKQVELQQQQPQQRNQLQLQQQQQQQRKQLELQQQQQKNQLQQRKQVELQRQQQQQRNQLQLQQQQQQQRKQVELQQQQQQQQRNQLQLQQQQQQQRNQLQEKEQKIQELQEALNFYHKQREEQQRQLAEIREQDERKPRVQEEFVRKLQLDQELLRRKGEVKDRLENFALKIVPLTQSNEQVLQPKEKDIPSKELLHVKPDMNGNSNGHGRAMAGKPPQRPILGNGAPHRGGGPIAAFDASKNRGLQQRTSVNDRLKKQQQQVQPAVTPAATAPTNPMPVPAPMTPPATPEAPTSKPDHRAVRKSTKSQNTNKFVFKSDAAQDPIGALKAYCEFKELEEPKYRTFNSRPNLICSVGVGSFIYSSYPQEFADELTARKATSWIAIQKIQESESRQPLTICTLTDHEFIDGLYRELRQYPNGILGHKLEEWYERTFNHHLPSHWHDLVVESSKIRMEKTVTSLILLANDPASPRRAAPQRYEISELRLPWMSESEHSLERHHDWSLYITHCDSTKQIWARLIDQISSLEELTVHLNRHVAVRTPITDPHEQDMYLVEVAEGWSRVRVLSVDAKQRTCRCHFVDFGDVASFEFEDLVPCPPRFLVLPAQAICLGMYALEKFEGHPHAQAVMLKQLAGQRVVARILTTEKQFNELGGCAQGVWKDEMRSACLVGTLYDTSTADDIHLNDLVANEISLNTPAPILSPDQKSNPVLISHINEGGDLTVLLRNEDLRFVERSIATTVADIGEQHRVTLSDLLRDRLVFVCDESVEGLKQWYRGMLTAKPKNADEETFDVYYVDDGRLRKTHISNIYRLEANNLALAGYPPLALRVRLHDVPDIVGDMLGRLRGLMPPRSEAILKVMEGAGSDQLPMVNVYVRGQDANAMYMCVNSAIQMEFEMQRSTCPQSYDDGGLRFNPNGQLQRRNSFGSVVSSHSSGSQSFSEHQTPPVTPLRLSSSTTIKDYEAIPAVGAYFEVRIGLSINPGHFAVQPYKCYNQLQHLMKDLQAHCKGASAQSVPAARLAIGQAYAAPDSDNVYYRVIIRKIYDEIIHVRFVDVGDDGVVACDQLKKLPPALTELPRMAIPAQLYGIQLADVLWTQENCERFRSLTLGQKFIGFVRRLSRLKDETLALCLELIDTSTPQDIKLHEILINEKHAQPQPEERL</sequence>
<dbReference type="PROSITE" id="PS51644">
    <property type="entry name" value="HTH_OST"/>
    <property type="match status" value="1"/>
</dbReference>
<feature type="domain" description="Tudor" evidence="6">
    <location>
        <begin position="1215"/>
        <end position="1272"/>
    </location>
</feature>
<dbReference type="InterPro" id="IPR050621">
    <property type="entry name" value="Tudor_domain_containing"/>
</dbReference>
<evidence type="ECO:0000256" key="4">
    <source>
        <dbReference type="ARBA" id="ARBA00022871"/>
    </source>
</evidence>
<keyword evidence="4" id="KW-0221">Differentiation</keyword>
<dbReference type="GO" id="GO:0005737">
    <property type="term" value="C:cytoplasm"/>
    <property type="evidence" value="ECO:0007669"/>
    <property type="project" value="UniProtKB-SubCell"/>
</dbReference>
<dbReference type="InterPro" id="IPR002999">
    <property type="entry name" value="Tudor"/>
</dbReference>
<proteinExistence type="predicted"/>
<dbReference type="SMART" id="SM00333">
    <property type="entry name" value="TUDOR"/>
    <property type="match status" value="2"/>
</dbReference>
<feature type="compositionally biased region" description="Low complexity" evidence="5">
    <location>
        <begin position="463"/>
        <end position="473"/>
    </location>
</feature>
<dbReference type="InterPro" id="IPR035437">
    <property type="entry name" value="SNase_OB-fold_sf"/>
</dbReference>
<evidence type="ECO:0000256" key="2">
    <source>
        <dbReference type="ARBA" id="ARBA00022490"/>
    </source>
</evidence>
<dbReference type="PANTHER" id="PTHR22948:SF76">
    <property type="entry name" value="FI20010P1-RELATED"/>
    <property type="match status" value="1"/>
</dbReference>
<feature type="compositionally biased region" description="Low complexity" evidence="5">
    <location>
        <begin position="139"/>
        <end position="151"/>
    </location>
</feature>
<dbReference type="PROSITE" id="PS50304">
    <property type="entry name" value="TUDOR"/>
    <property type="match status" value="1"/>
</dbReference>
<keyword evidence="9" id="KW-1185">Reference proteome</keyword>
<dbReference type="Gene3D" id="2.40.50.90">
    <property type="match status" value="2"/>
</dbReference>
<organism evidence="8 9">
    <name type="scientific">Drosophila guanche</name>
    <name type="common">Fruit fly</name>
    <dbReference type="NCBI Taxonomy" id="7266"/>
    <lineage>
        <taxon>Eukaryota</taxon>
        <taxon>Metazoa</taxon>
        <taxon>Ecdysozoa</taxon>
        <taxon>Arthropoda</taxon>
        <taxon>Hexapoda</taxon>
        <taxon>Insecta</taxon>
        <taxon>Pterygota</taxon>
        <taxon>Neoptera</taxon>
        <taxon>Endopterygota</taxon>
        <taxon>Diptera</taxon>
        <taxon>Brachycera</taxon>
        <taxon>Muscomorpha</taxon>
        <taxon>Ephydroidea</taxon>
        <taxon>Drosophilidae</taxon>
        <taxon>Drosophila</taxon>
        <taxon>Sophophora</taxon>
    </lineage>
</organism>
<feature type="domain" description="HTH OST-type" evidence="7">
    <location>
        <begin position="18"/>
        <end position="90"/>
    </location>
</feature>
<evidence type="ECO:0000313" key="9">
    <source>
        <dbReference type="Proteomes" id="UP000268350"/>
    </source>
</evidence>
<keyword evidence="3" id="KW-0677">Repeat</keyword>
<dbReference type="PANTHER" id="PTHR22948">
    <property type="entry name" value="TUDOR DOMAIN CONTAINING PROTEIN"/>
    <property type="match status" value="1"/>
</dbReference>
<dbReference type="Gene3D" id="3.30.420.610">
    <property type="entry name" value="LOTUS domain-like"/>
    <property type="match status" value="1"/>
</dbReference>
<dbReference type="InterPro" id="IPR025605">
    <property type="entry name" value="OST-HTH/LOTUS_dom"/>
</dbReference>
<comment type="subcellular location">
    <subcellularLocation>
        <location evidence="1">Cytoplasm</location>
    </subcellularLocation>
</comment>
<evidence type="ECO:0000259" key="7">
    <source>
        <dbReference type="PROSITE" id="PS51644"/>
    </source>
</evidence>